<evidence type="ECO:0000256" key="3">
    <source>
        <dbReference type="SAM" id="SignalP"/>
    </source>
</evidence>
<reference evidence="4 5" key="1">
    <citation type="submission" date="2024-02" db="EMBL/GenBank/DDBJ databases">
        <title>de novo genome assembly of Solanum bulbocastanum strain 11H21.</title>
        <authorList>
            <person name="Hosaka A.J."/>
        </authorList>
    </citation>
    <scope>NUCLEOTIDE SEQUENCE [LARGE SCALE GENOMIC DNA]</scope>
    <source>
        <tissue evidence="4">Young leaves</tissue>
    </source>
</reference>
<accession>A0AAN8T9B3</accession>
<evidence type="ECO:0000313" key="5">
    <source>
        <dbReference type="Proteomes" id="UP001371456"/>
    </source>
</evidence>
<keyword evidence="1" id="KW-1278">Translocase</keyword>
<dbReference type="GO" id="GO:0055070">
    <property type="term" value="P:copper ion homeostasis"/>
    <property type="evidence" value="ECO:0007669"/>
    <property type="project" value="TreeGrafter"/>
</dbReference>
<evidence type="ECO:0000313" key="4">
    <source>
        <dbReference type="EMBL" id="KAK6782269.1"/>
    </source>
</evidence>
<comment type="caution">
    <text evidence="4">The sequence shown here is derived from an EMBL/GenBank/DDBJ whole genome shotgun (WGS) entry which is preliminary data.</text>
</comment>
<keyword evidence="2" id="KW-0472">Membrane</keyword>
<feature type="transmembrane region" description="Helical" evidence="2">
    <location>
        <begin position="241"/>
        <end position="265"/>
    </location>
</feature>
<protein>
    <submittedName>
        <fullName evidence="4">Uncharacterized protein</fullName>
    </submittedName>
</protein>
<sequence>MWLLGMILFTCLAELYYSAVEKAKQIISSGLVKWNKHEFEWLKLKMAVVKGIGKLWRSQLLPRRNAVFAKAVEFKVPASGTEQQAILSAGDRVDSAVVNMLTETAAVKLKADAAETGLAAQELTKRLTECGFPTKKRSSGLGIHAKVKKWKETVKKKEALLVESRNPVAFAWTLVALCCGTHATHILHSLGIHIHGSMLDILHNSYVKAGLAAGALLGPGRDLLFDGLQAFTKGSLNTNSLVGFGSIAFFAISSVMLLGFVLLGCSLEERARLKASSDMNELLSLISTQSRLVITSSSSDSSTDVVGSDAICIEVPTDDIRVGDSFLVFPGETIPVDDSPLRIEASSTGSNSTISKIVNMVSKLFLRNVFSFQNLIGEVKGSFQYNVRTVGERFLVKMVSKKRCSATLEFSAKNLKKKRCSASGTFTVNGTESLEWSLKEVATSIE</sequence>
<keyword evidence="3" id="KW-0732">Signal</keyword>
<dbReference type="PANTHER" id="PTHR43520:SF19">
    <property type="entry name" value="COPPER-TRANSPORTING ATPASE PAA2, CHLOROPLASTIC"/>
    <property type="match status" value="1"/>
</dbReference>
<dbReference type="EMBL" id="JBANQN010000008">
    <property type="protein sequence ID" value="KAK6782269.1"/>
    <property type="molecule type" value="Genomic_DNA"/>
</dbReference>
<dbReference type="GO" id="GO:0043682">
    <property type="term" value="F:P-type divalent copper transporter activity"/>
    <property type="evidence" value="ECO:0007669"/>
    <property type="project" value="TreeGrafter"/>
</dbReference>
<organism evidence="4 5">
    <name type="scientific">Solanum bulbocastanum</name>
    <name type="common">Wild potato</name>
    <dbReference type="NCBI Taxonomy" id="147425"/>
    <lineage>
        <taxon>Eukaryota</taxon>
        <taxon>Viridiplantae</taxon>
        <taxon>Streptophyta</taxon>
        <taxon>Embryophyta</taxon>
        <taxon>Tracheophyta</taxon>
        <taxon>Spermatophyta</taxon>
        <taxon>Magnoliopsida</taxon>
        <taxon>eudicotyledons</taxon>
        <taxon>Gunneridae</taxon>
        <taxon>Pentapetalae</taxon>
        <taxon>asterids</taxon>
        <taxon>lamiids</taxon>
        <taxon>Solanales</taxon>
        <taxon>Solanaceae</taxon>
        <taxon>Solanoideae</taxon>
        <taxon>Solaneae</taxon>
        <taxon>Solanum</taxon>
    </lineage>
</organism>
<dbReference type="AlphaFoldDB" id="A0AAN8T9B3"/>
<feature type="chain" id="PRO_5042882492" evidence="3">
    <location>
        <begin position="19"/>
        <end position="446"/>
    </location>
</feature>
<proteinExistence type="predicted"/>
<dbReference type="GO" id="GO:0005507">
    <property type="term" value="F:copper ion binding"/>
    <property type="evidence" value="ECO:0007669"/>
    <property type="project" value="TreeGrafter"/>
</dbReference>
<evidence type="ECO:0000256" key="1">
    <source>
        <dbReference type="ARBA" id="ARBA00022967"/>
    </source>
</evidence>
<keyword evidence="2" id="KW-0812">Transmembrane</keyword>
<evidence type="ECO:0000256" key="2">
    <source>
        <dbReference type="SAM" id="Phobius"/>
    </source>
</evidence>
<dbReference type="Gene3D" id="2.70.150.10">
    <property type="entry name" value="Calcium-transporting ATPase, cytoplasmic transduction domain A"/>
    <property type="match status" value="1"/>
</dbReference>
<dbReference type="PANTHER" id="PTHR43520">
    <property type="entry name" value="ATP7, ISOFORM B"/>
    <property type="match status" value="1"/>
</dbReference>
<feature type="signal peptide" evidence="3">
    <location>
        <begin position="1"/>
        <end position="18"/>
    </location>
</feature>
<dbReference type="GO" id="GO:0016020">
    <property type="term" value="C:membrane"/>
    <property type="evidence" value="ECO:0007669"/>
    <property type="project" value="TreeGrafter"/>
</dbReference>
<dbReference type="Proteomes" id="UP001371456">
    <property type="component" value="Unassembled WGS sequence"/>
</dbReference>
<gene>
    <name evidence="4" type="ORF">RDI58_020065</name>
</gene>
<name>A0AAN8T9B3_SOLBU</name>
<keyword evidence="5" id="KW-1185">Reference proteome</keyword>
<keyword evidence="2" id="KW-1133">Transmembrane helix</keyword>